<protein>
    <submittedName>
        <fullName evidence="2">Uncharacterized protein</fullName>
    </submittedName>
</protein>
<keyword evidence="1" id="KW-0812">Transmembrane</keyword>
<dbReference type="AlphaFoldDB" id="A0A8K2ABW0"/>
<evidence type="ECO:0000256" key="1">
    <source>
        <dbReference type="SAM" id="Phobius"/>
    </source>
</evidence>
<gene>
    <name evidence="2" type="ORF">GS597_01890</name>
</gene>
<evidence type="ECO:0000313" key="2">
    <source>
        <dbReference type="EMBL" id="NCJ05286.1"/>
    </source>
</evidence>
<keyword evidence="1" id="KW-1133">Transmembrane helix</keyword>
<proteinExistence type="predicted"/>
<sequence>MKMPKQLRVSNLAVQGIALPEVLFTFLMVGILSAIAVPSIQFGLRPTPDASHGVANLLKLSRSKAMAQTSAYRLRAVSPTQFRIEQATTCANDAQWRRDPGFTDAELALPQGVELVGVSVNGNALPPVDPKQPWAVCFNSRGLAFQHIQLSLGGSDRQQQVQVLLGGAVRLGAN</sequence>
<organism evidence="2 3">
    <name type="scientific">Petrachloros mirabilis ULC683</name>
    <dbReference type="NCBI Taxonomy" id="2781853"/>
    <lineage>
        <taxon>Bacteria</taxon>
        <taxon>Bacillati</taxon>
        <taxon>Cyanobacteriota</taxon>
        <taxon>Cyanophyceae</taxon>
        <taxon>Synechococcales</taxon>
        <taxon>Petrachlorosaceae</taxon>
        <taxon>Petrachloros</taxon>
        <taxon>Petrachloros mirabilis</taxon>
    </lineage>
</organism>
<keyword evidence="1" id="KW-0472">Membrane</keyword>
<reference evidence="2" key="1">
    <citation type="submission" date="2019-12" db="EMBL/GenBank/DDBJ databases">
        <title>High-Quality draft genome sequences of three cyanobacteria isolated from the limestone walls of the Old Cathedral of Coimbra.</title>
        <authorList>
            <person name="Tiago I."/>
            <person name="Soares F."/>
            <person name="Portugal A."/>
        </authorList>
    </citation>
    <scope>NUCLEOTIDE SEQUENCE [LARGE SCALE GENOMIC DNA]</scope>
    <source>
        <strain evidence="2">C</strain>
    </source>
</reference>
<evidence type="ECO:0000313" key="3">
    <source>
        <dbReference type="Proteomes" id="UP000607397"/>
    </source>
</evidence>
<dbReference type="RefSeq" id="WP_161823770.1">
    <property type="nucleotide sequence ID" value="NZ_WVIC01000003.1"/>
</dbReference>
<feature type="transmembrane region" description="Helical" evidence="1">
    <location>
        <begin position="12"/>
        <end position="37"/>
    </location>
</feature>
<dbReference type="EMBL" id="WVIC01000003">
    <property type="protein sequence ID" value="NCJ05286.1"/>
    <property type="molecule type" value="Genomic_DNA"/>
</dbReference>
<name>A0A8K2ABW0_9CYAN</name>
<comment type="caution">
    <text evidence="2">The sequence shown here is derived from an EMBL/GenBank/DDBJ whole genome shotgun (WGS) entry which is preliminary data.</text>
</comment>
<keyword evidence="3" id="KW-1185">Reference proteome</keyword>
<dbReference type="Proteomes" id="UP000607397">
    <property type="component" value="Unassembled WGS sequence"/>
</dbReference>
<accession>A0A8K2ABW0</accession>